<sequence>MENYQITQWCHYFIREQVHEGDFCIDATCGNGHDTLLLCELVGDSGLVAGFDIQKEAVEKTETRLAETGMNGRGRIFCCGHEKMKEQLLQHEDCRKMLEQTADGYGKVSCIVFNFGYLPGGLHELATKAETSVVALEESLTILKRGGIISLCIYSGKDSGFEERDALLEYLKNLDRKKYLVIMSSYYNRPNHPPIPGLIIRI</sequence>
<reference evidence="1 2" key="1">
    <citation type="submission" date="2018-08" db="EMBL/GenBank/DDBJ databases">
        <title>A genome reference for cultivated species of the human gut microbiota.</title>
        <authorList>
            <person name="Zou Y."/>
            <person name="Xue W."/>
            <person name="Luo G."/>
        </authorList>
    </citation>
    <scope>NUCLEOTIDE SEQUENCE [LARGE SCALE GENOMIC DNA]</scope>
    <source>
        <strain evidence="1 2">AF37-2AT</strain>
    </source>
</reference>
<dbReference type="GeneID" id="97194439"/>
<proteinExistence type="predicted"/>
<evidence type="ECO:0000313" key="1">
    <source>
        <dbReference type="EMBL" id="RGE85442.1"/>
    </source>
</evidence>
<accession>A0A3E3JZH2</accession>
<dbReference type="SUPFAM" id="SSF53335">
    <property type="entry name" value="S-adenosyl-L-methionine-dependent methyltransferases"/>
    <property type="match status" value="1"/>
</dbReference>
<dbReference type="Pfam" id="PF06962">
    <property type="entry name" value="rRNA_methylase"/>
    <property type="match status" value="1"/>
</dbReference>
<dbReference type="RefSeq" id="WP_024734032.1">
    <property type="nucleotide sequence ID" value="NZ_CALBAT010000024.1"/>
</dbReference>
<dbReference type="OrthoDB" id="9792989at2"/>
<dbReference type="Gene3D" id="3.40.50.150">
    <property type="entry name" value="Vaccinia Virus protein VP39"/>
    <property type="match status" value="1"/>
</dbReference>
<keyword evidence="2" id="KW-1185">Reference proteome</keyword>
<dbReference type="AlphaFoldDB" id="A0A3E3JZH2"/>
<dbReference type="PANTHER" id="PTHR35276:SF1">
    <property type="entry name" value="TRNA (MNM(5)S(2)U34)-METHYLTRANSFERASE, CHLOROPLASTIC"/>
    <property type="match status" value="1"/>
</dbReference>
<dbReference type="EMBL" id="QVLX01000008">
    <property type="protein sequence ID" value="RGE85442.1"/>
    <property type="molecule type" value="Genomic_DNA"/>
</dbReference>
<keyword evidence="1" id="KW-0808">Transferase</keyword>
<evidence type="ECO:0000313" key="2">
    <source>
        <dbReference type="Proteomes" id="UP000261080"/>
    </source>
</evidence>
<dbReference type="InterPro" id="IPR029063">
    <property type="entry name" value="SAM-dependent_MTases_sf"/>
</dbReference>
<keyword evidence="1" id="KW-0489">Methyltransferase</keyword>
<organism evidence="1 2">
    <name type="scientific">Sellimonas intestinalis</name>
    <dbReference type="NCBI Taxonomy" id="1653434"/>
    <lineage>
        <taxon>Bacteria</taxon>
        <taxon>Bacillati</taxon>
        <taxon>Bacillota</taxon>
        <taxon>Clostridia</taxon>
        <taxon>Lachnospirales</taxon>
        <taxon>Lachnospiraceae</taxon>
        <taxon>Sellimonas</taxon>
    </lineage>
</organism>
<protein>
    <submittedName>
        <fullName evidence="1">Methyltransferase domain-containing protein</fullName>
    </submittedName>
</protein>
<comment type="caution">
    <text evidence="1">The sequence shown here is derived from an EMBL/GenBank/DDBJ whole genome shotgun (WGS) entry which is preliminary data.</text>
</comment>
<gene>
    <name evidence="1" type="ORF">DW016_13075</name>
</gene>
<dbReference type="InterPro" id="IPR010719">
    <property type="entry name" value="MnmM_MeTrfase"/>
</dbReference>
<name>A0A3E3JZH2_9FIRM</name>
<dbReference type="PANTHER" id="PTHR35276">
    <property type="entry name" value="S-ADENOSYL-L-METHIONINE-DEPENDENT METHYLTRANSFERASES SUPERFAMILY PROTEIN"/>
    <property type="match status" value="1"/>
</dbReference>
<dbReference type="GO" id="GO:0032259">
    <property type="term" value="P:methylation"/>
    <property type="evidence" value="ECO:0007669"/>
    <property type="project" value="UniProtKB-KW"/>
</dbReference>
<dbReference type="Proteomes" id="UP000261080">
    <property type="component" value="Unassembled WGS sequence"/>
</dbReference>
<dbReference type="GO" id="GO:0008168">
    <property type="term" value="F:methyltransferase activity"/>
    <property type="evidence" value="ECO:0007669"/>
    <property type="project" value="UniProtKB-KW"/>
</dbReference>